<name>A0A8W7PSU1_ANOCL</name>
<feature type="transmembrane region" description="Helical" evidence="1">
    <location>
        <begin position="48"/>
        <end position="74"/>
    </location>
</feature>
<keyword evidence="1" id="KW-0812">Transmembrane</keyword>
<reference evidence="2" key="1">
    <citation type="submission" date="2022-08" db="UniProtKB">
        <authorList>
            <consortium name="EnsemblMetazoa"/>
        </authorList>
    </citation>
    <scope>IDENTIFICATION</scope>
</reference>
<protein>
    <submittedName>
        <fullName evidence="2">Uncharacterized protein</fullName>
    </submittedName>
</protein>
<evidence type="ECO:0000256" key="1">
    <source>
        <dbReference type="SAM" id="Phobius"/>
    </source>
</evidence>
<accession>A0A8W7PSU1</accession>
<proteinExistence type="predicted"/>
<organism evidence="2">
    <name type="scientific">Anopheles coluzzii</name>
    <name type="common">African malaria mosquito</name>
    <dbReference type="NCBI Taxonomy" id="1518534"/>
    <lineage>
        <taxon>Eukaryota</taxon>
        <taxon>Metazoa</taxon>
        <taxon>Ecdysozoa</taxon>
        <taxon>Arthropoda</taxon>
        <taxon>Hexapoda</taxon>
        <taxon>Insecta</taxon>
        <taxon>Pterygota</taxon>
        <taxon>Neoptera</taxon>
        <taxon>Endopterygota</taxon>
        <taxon>Diptera</taxon>
        <taxon>Nematocera</taxon>
        <taxon>Culicoidea</taxon>
        <taxon>Culicidae</taxon>
        <taxon>Anophelinae</taxon>
        <taxon>Anopheles</taxon>
    </lineage>
</organism>
<dbReference type="Proteomes" id="UP000075882">
    <property type="component" value="Unassembled WGS sequence"/>
</dbReference>
<keyword evidence="1" id="KW-1133">Transmembrane helix</keyword>
<evidence type="ECO:0000313" key="2">
    <source>
        <dbReference type="EnsemblMetazoa" id="ACOM037187-PA.1"/>
    </source>
</evidence>
<sequence length="151" mass="17421">MEEPLYEPSVQDTVDRILHLPADVLLKVGHSHRIERDVIELMQIVDCLLMVMMMMLMMMVVVKLLLLMLLLLLVMKGSLSISSSSSSTYHTGRQVHCSLFFTNHRPWTVHNRARIVLVVRMDRIDHRCSTAFIDTVLMLMGMMMMHRGVQA</sequence>
<dbReference type="AlphaFoldDB" id="A0A8W7PSU1"/>
<dbReference type="EnsemblMetazoa" id="ACOM037187-RA">
    <property type="protein sequence ID" value="ACOM037187-PA.1"/>
    <property type="gene ID" value="ACOM037187"/>
</dbReference>
<keyword evidence="1" id="KW-0472">Membrane</keyword>